<sequence>MKEKYYKKKKILISNLNKNLSVTIGNSLRRILLSYMSGYTISAIKIKNIKHEYENLEGVYEDINDIILNFKQVIFKINKDVKKKKIYIINVNLINKKNFLAGDIENFTKEFKIVNKNFIIFNISKNIEIFIKIFVTYGKGYVLFNKNKIINKYEKKKKIKNLIKIDSIYSPIINVKYFIKEKNNKENLFIIITTNGSINPLVTLYKTIRILLYYYHNIININKNSFLKKKNINHLKYLDFKYFKYFNNNKILFFFKENKISSIKDFKSKYIFLKKKNKNKKILKIMKKIYNKF</sequence>
<proteinExistence type="predicted"/>
<dbReference type="SUPFAM" id="SSF56553">
    <property type="entry name" value="Insert subdomain of RNA polymerase alpha subunit"/>
    <property type="match status" value="1"/>
</dbReference>
<dbReference type="EMBL" id="CP157893">
    <property type="protein sequence ID" value="XBT18131.1"/>
    <property type="molecule type" value="Genomic_DNA"/>
</dbReference>
<dbReference type="AlphaFoldDB" id="A0AAU7QQW1"/>
<dbReference type="GO" id="GO:0046983">
    <property type="term" value="F:protein dimerization activity"/>
    <property type="evidence" value="ECO:0007669"/>
    <property type="project" value="InterPro"/>
</dbReference>
<protein>
    <recommendedName>
        <fullName evidence="3">DNA-directed RNA polymerase RpoA/D/Rpb3-type domain-containing protein</fullName>
    </recommendedName>
</protein>
<dbReference type="InterPro" id="IPR036643">
    <property type="entry name" value="RNApol_insert_sf"/>
</dbReference>
<dbReference type="InterPro" id="IPR011262">
    <property type="entry name" value="DNA-dir_RNA_pol_insert"/>
</dbReference>
<dbReference type="SMART" id="SM00662">
    <property type="entry name" value="RPOLD"/>
    <property type="match status" value="1"/>
</dbReference>
<organism evidence="4">
    <name type="scientific">Candidatus Shikimatogenerans sp. Tser</name>
    <dbReference type="NCBI Taxonomy" id="3158568"/>
    <lineage>
        <taxon>Bacteria</taxon>
        <taxon>Pseudomonadati</taxon>
        <taxon>Bacteroidota</taxon>
        <taxon>Flavobacteriia</taxon>
        <taxon>Flavobacteriales</taxon>
        <taxon>Candidatus Shikimatogenerans</taxon>
    </lineage>
</organism>
<keyword evidence="1" id="KW-0240">DNA-directed RNA polymerase</keyword>
<dbReference type="SUPFAM" id="SSF55257">
    <property type="entry name" value="RBP11-like subunits of RNA polymerase"/>
    <property type="match status" value="1"/>
</dbReference>
<evidence type="ECO:0000256" key="2">
    <source>
        <dbReference type="ARBA" id="ARBA00023163"/>
    </source>
</evidence>
<dbReference type="GO" id="GO:0000428">
    <property type="term" value="C:DNA-directed RNA polymerase complex"/>
    <property type="evidence" value="ECO:0007669"/>
    <property type="project" value="UniProtKB-KW"/>
</dbReference>
<accession>A0AAU7QQW1</accession>
<dbReference type="Pfam" id="PF01000">
    <property type="entry name" value="RNA_pol_A_bac"/>
    <property type="match status" value="1"/>
</dbReference>
<dbReference type="Gene3D" id="3.30.1360.10">
    <property type="entry name" value="RNA polymerase, RBP11-like subunit"/>
    <property type="match status" value="1"/>
</dbReference>
<gene>
    <name evidence="4" type="ORF">ABNO52_00745</name>
</gene>
<dbReference type="InterPro" id="IPR036603">
    <property type="entry name" value="RBP11-like"/>
</dbReference>
<dbReference type="InterPro" id="IPR011263">
    <property type="entry name" value="DNA-dir_RNA_pol_RpoA/D/Rpb3"/>
</dbReference>
<evidence type="ECO:0000313" key="4">
    <source>
        <dbReference type="EMBL" id="XBT18131.1"/>
    </source>
</evidence>
<keyword evidence="2" id="KW-0804">Transcription</keyword>
<evidence type="ECO:0000259" key="3">
    <source>
        <dbReference type="SMART" id="SM00662"/>
    </source>
</evidence>
<reference evidence="4" key="1">
    <citation type="submission" date="2024-06" db="EMBL/GenBank/DDBJ databases">
        <title>Diversity, functionality, and evolutionary history of bacterial symbionts in false click beetles (Coleoptera, Throscidae).</title>
        <authorList>
            <person name="Wierz J.C."/>
            <person name="Malm H."/>
            <person name="Kaltenpoth M."/>
            <person name="Engl T."/>
        </authorList>
    </citation>
    <scope>NUCLEOTIDE SEQUENCE</scope>
    <source>
        <strain evidence="4">Tser</strain>
    </source>
</reference>
<feature type="domain" description="DNA-directed RNA polymerase RpoA/D/Rpb3-type" evidence="3">
    <location>
        <begin position="8"/>
        <end position="221"/>
    </location>
</feature>
<name>A0AAU7QQW1_9FLAO</name>
<dbReference type="GO" id="GO:0006351">
    <property type="term" value="P:DNA-templated transcription"/>
    <property type="evidence" value="ECO:0007669"/>
    <property type="project" value="InterPro"/>
</dbReference>
<dbReference type="Gene3D" id="2.170.120.12">
    <property type="entry name" value="DNA-directed RNA polymerase, insert domain"/>
    <property type="match status" value="1"/>
</dbReference>
<dbReference type="Pfam" id="PF01193">
    <property type="entry name" value="RNA_pol_L"/>
    <property type="match status" value="1"/>
</dbReference>
<evidence type="ECO:0000256" key="1">
    <source>
        <dbReference type="ARBA" id="ARBA00022478"/>
    </source>
</evidence>
<dbReference type="GO" id="GO:0003899">
    <property type="term" value="F:DNA-directed RNA polymerase activity"/>
    <property type="evidence" value="ECO:0007669"/>
    <property type="project" value="InterPro"/>
</dbReference>